<dbReference type="GO" id="GO:0008233">
    <property type="term" value="F:peptidase activity"/>
    <property type="evidence" value="ECO:0007669"/>
    <property type="project" value="InterPro"/>
</dbReference>
<evidence type="ECO:0000313" key="5">
    <source>
        <dbReference type="EMBL" id="SEH10191.1"/>
    </source>
</evidence>
<sequence length="482" mass="51560">MGMRNGRRMGVDLSRAYRRREGARSTRPLPGFAGERAQALPFTLGLVVVVAGLTVAFSAFASALLGKGRLQRATDLAALSAARAMAANYQRLFTPPTLADGRPNPAHLDEPEYRALAAQAARKTLAANGVRWQRARVAFGPGFATTQVTVAVADSVETPIARKRAGDPRLRAEVRAVAELVTAGDATVAADAVAAGGGYGGPLAYRQGKGMRPEVARAFDRMAAAAWREAHLALAITSAYRSDAEQARLYAANPNPRWVAPPGTSLHRYGTELDLGPPAAWPWLARNARRFGFIKRYAWEAWHFGFGPNPRDREHPAQYERGSWEPPGGDHSRITSGLPAFVPAHLEAPIARAAQRWNVSSALLAAQLYAESGFNPFARSTAGALGIAQFMPATARAYGLRDPFDPWQAIDAQAHLMRDLLDRYGGKLALALAAYNAGPAAVDRYGGVPPFVETRAYVARILGLLGGVGEISSQRLAIALAA</sequence>
<evidence type="ECO:0000259" key="2">
    <source>
        <dbReference type="Pfam" id="PF01464"/>
    </source>
</evidence>
<dbReference type="PANTHER" id="PTHR37423">
    <property type="entry name" value="SOLUBLE LYTIC MUREIN TRANSGLYCOSYLASE-RELATED"/>
    <property type="match status" value="1"/>
</dbReference>
<keyword evidence="1" id="KW-1133">Transmembrane helix</keyword>
<dbReference type="Pfam" id="PF13400">
    <property type="entry name" value="Tad"/>
    <property type="match status" value="1"/>
</dbReference>
<organism evidence="5 6">
    <name type="scientific">Thermoleophilum album</name>
    <dbReference type="NCBI Taxonomy" id="29539"/>
    <lineage>
        <taxon>Bacteria</taxon>
        <taxon>Bacillati</taxon>
        <taxon>Actinomycetota</taxon>
        <taxon>Thermoleophilia</taxon>
        <taxon>Thermoleophilales</taxon>
        <taxon>Thermoleophilaceae</taxon>
        <taxon>Thermoleophilum</taxon>
    </lineage>
</organism>
<dbReference type="InterPro" id="IPR023346">
    <property type="entry name" value="Lysozyme-like_dom_sf"/>
</dbReference>
<dbReference type="Gene3D" id="3.30.1380.10">
    <property type="match status" value="1"/>
</dbReference>
<proteinExistence type="predicted"/>
<dbReference type="AlphaFoldDB" id="A0A1H6FH87"/>
<keyword evidence="1" id="KW-0812">Transmembrane</keyword>
<dbReference type="InterPro" id="IPR008258">
    <property type="entry name" value="Transglycosylase_SLT_dom_1"/>
</dbReference>
<evidence type="ECO:0000259" key="4">
    <source>
        <dbReference type="Pfam" id="PF13400"/>
    </source>
</evidence>
<name>A0A1H6FH87_THEAL</name>
<evidence type="ECO:0000313" key="6">
    <source>
        <dbReference type="Proteomes" id="UP000222056"/>
    </source>
</evidence>
<evidence type="ECO:0000256" key="1">
    <source>
        <dbReference type="SAM" id="Phobius"/>
    </source>
</evidence>
<feature type="domain" description="D-alanyl-D-alanine carboxypeptidase-like core" evidence="3">
    <location>
        <begin position="210"/>
        <end position="304"/>
    </location>
</feature>
<dbReference type="EMBL" id="FNWJ01000001">
    <property type="protein sequence ID" value="SEH10191.1"/>
    <property type="molecule type" value="Genomic_DNA"/>
</dbReference>
<dbReference type="SUPFAM" id="SSF53955">
    <property type="entry name" value="Lysozyme-like"/>
    <property type="match status" value="1"/>
</dbReference>
<dbReference type="STRING" id="29539.SAMN02745716_0038"/>
<dbReference type="PANTHER" id="PTHR37423:SF2">
    <property type="entry name" value="MEMBRANE-BOUND LYTIC MUREIN TRANSGLYCOSYLASE C"/>
    <property type="match status" value="1"/>
</dbReference>
<dbReference type="Proteomes" id="UP000222056">
    <property type="component" value="Unassembled WGS sequence"/>
</dbReference>
<dbReference type="Gene3D" id="1.10.530.10">
    <property type="match status" value="1"/>
</dbReference>
<evidence type="ECO:0000259" key="3">
    <source>
        <dbReference type="Pfam" id="PF02557"/>
    </source>
</evidence>
<accession>A0A1H6FH87</accession>
<feature type="transmembrane region" description="Helical" evidence="1">
    <location>
        <begin position="42"/>
        <end position="65"/>
    </location>
</feature>
<feature type="domain" description="Transglycosylase SLT" evidence="2">
    <location>
        <begin position="350"/>
        <end position="447"/>
    </location>
</feature>
<gene>
    <name evidence="5" type="ORF">SAMN02745716_0038</name>
</gene>
<keyword evidence="6" id="KW-1185">Reference proteome</keyword>
<dbReference type="Pfam" id="PF01464">
    <property type="entry name" value="SLT"/>
    <property type="match status" value="1"/>
</dbReference>
<reference evidence="6" key="1">
    <citation type="submission" date="2016-10" db="EMBL/GenBank/DDBJ databases">
        <authorList>
            <person name="Varghese N."/>
            <person name="Submissions S."/>
        </authorList>
    </citation>
    <scope>NUCLEOTIDE SEQUENCE [LARGE SCALE GENOMIC DNA]</scope>
    <source>
        <strain evidence="6">ATCC 35263</strain>
    </source>
</reference>
<dbReference type="InterPro" id="IPR009045">
    <property type="entry name" value="Zn_M74/Hedgehog-like"/>
</dbReference>
<dbReference type="InterPro" id="IPR003709">
    <property type="entry name" value="VanY-like_core_dom"/>
</dbReference>
<dbReference type="InterPro" id="IPR028087">
    <property type="entry name" value="Tad_N"/>
</dbReference>
<dbReference type="OrthoDB" id="5244330at2"/>
<feature type="domain" description="Putative Flp pilus-assembly TadG-like N-terminal" evidence="4">
    <location>
        <begin position="38"/>
        <end position="84"/>
    </location>
</feature>
<keyword evidence="1" id="KW-0472">Membrane</keyword>
<dbReference type="CDD" id="cd00254">
    <property type="entry name" value="LT-like"/>
    <property type="match status" value="1"/>
</dbReference>
<dbReference type="GO" id="GO:0006508">
    <property type="term" value="P:proteolysis"/>
    <property type="evidence" value="ECO:0007669"/>
    <property type="project" value="InterPro"/>
</dbReference>
<dbReference type="SUPFAM" id="SSF55166">
    <property type="entry name" value="Hedgehog/DD-peptidase"/>
    <property type="match status" value="1"/>
</dbReference>
<dbReference type="Pfam" id="PF02557">
    <property type="entry name" value="VanY"/>
    <property type="match status" value="1"/>
</dbReference>
<dbReference type="RefSeq" id="WP_093115122.1">
    <property type="nucleotide sequence ID" value="NZ_FNWJ01000001.1"/>
</dbReference>
<protein>
    <submittedName>
        <fullName evidence="5">Putative Flp pilus-assembly TadE/G-like</fullName>
    </submittedName>
</protein>